<evidence type="ECO:0000259" key="3">
    <source>
        <dbReference type="PROSITE" id="PS51455"/>
    </source>
</evidence>
<comment type="caution">
    <text evidence="4">The sequence shown here is derived from an EMBL/GenBank/DDBJ whole genome shotgun (WGS) entry which is preliminary data.</text>
</comment>
<evidence type="ECO:0000313" key="5">
    <source>
        <dbReference type="Proteomes" id="UP001201812"/>
    </source>
</evidence>
<dbReference type="PROSITE" id="PS51455">
    <property type="entry name" value="PIPK"/>
    <property type="match status" value="1"/>
</dbReference>
<dbReference type="PANTHER" id="PTHR23086:SF8">
    <property type="entry name" value="PHOSPHATIDYLINOSITOL 5-PHOSPHATE 4-KINASE, ISOFORM A"/>
    <property type="match status" value="1"/>
</dbReference>
<keyword evidence="1" id="KW-0418">Kinase</keyword>
<evidence type="ECO:0000256" key="1">
    <source>
        <dbReference type="PROSITE-ProRule" id="PRU00781"/>
    </source>
</evidence>
<feature type="compositionally biased region" description="Basic and acidic residues" evidence="2">
    <location>
        <begin position="17"/>
        <end position="28"/>
    </location>
</feature>
<dbReference type="InterPro" id="IPR027484">
    <property type="entry name" value="PInositol-4-P-5-kinase_N"/>
</dbReference>
<evidence type="ECO:0000313" key="4">
    <source>
        <dbReference type="EMBL" id="KAI1704866.1"/>
    </source>
</evidence>
<feature type="region of interest" description="Disordered" evidence="2">
    <location>
        <begin position="1"/>
        <end position="28"/>
    </location>
</feature>
<dbReference type="Pfam" id="PF01504">
    <property type="entry name" value="PIP5K"/>
    <property type="match status" value="1"/>
</dbReference>
<dbReference type="SUPFAM" id="SSF56104">
    <property type="entry name" value="SAICAR synthase-like"/>
    <property type="match status" value="1"/>
</dbReference>
<dbReference type="Proteomes" id="UP001201812">
    <property type="component" value="Unassembled WGS sequence"/>
</dbReference>
<accession>A0AAD4MSL5</accession>
<reference evidence="4" key="1">
    <citation type="submission" date="2022-01" db="EMBL/GenBank/DDBJ databases">
        <title>Genome Sequence Resource for Two Populations of Ditylenchus destructor, the Migratory Endoparasitic Phytonematode.</title>
        <authorList>
            <person name="Zhang H."/>
            <person name="Lin R."/>
            <person name="Xie B."/>
        </authorList>
    </citation>
    <scope>NUCLEOTIDE SEQUENCE</scope>
    <source>
        <strain evidence="4">BazhouSP</strain>
    </source>
</reference>
<dbReference type="InterPro" id="IPR023610">
    <property type="entry name" value="PInositol-4/5-P-5/4-kinase"/>
</dbReference>
<keyword evidence="1" id="KW-0067">ATP-binding</keyword>
<feature type="compositionally biased region" description="Basic and acidic residues" evidence="2">
    <location>
        <begin position="356"/>
        <end position="389"/>
    </location>
</feature>
<keyword evidence="1" id="KW-0547">Nucleotide-binding</keyword>
<feature type="region of interest" description="Disordered" evidence="2">
    <location>
        <begin position="356"/>
        <end position="395"/>
    </location>
</feature>
<dbReference type="GO" id="GO:0005886">
    <property type="term" value="C:plasma membrane"/>
    <property type="evidence" value="ECO:0007669"/>
    <property type="project" value="TreeGrafter"/>
</dbReference>
<dbReference type="AlphaFoldDB" id="A0AAD4MSL5"/>
<dbReference type="GO" id="GO:0016309">
    <property type="term" value="F:1-phosphatidylinositol-5-phosphate 4-kinase activity"/>
    <property type="evidence" value="ECO:0007669"/>
    <property type="project" value="TreeGrafter"/>
</dbReference>
<evidence type="ECO:0000256" key="2">
    <source>
        <dbReference type="SAM" id="MobiDB-lite"/>
    </source>
</evidence>
<feature type="compositionally biased region" description="Polar residues" evidence="2">
    <location>
        <begin position="1"/>
        <end position="16"/>
    </location>
</feature>
<dbReference type="InterPro" id="IPR027483">
    <property type="entry name" value="PInositol-4-P-4/5-kinase_C_sf"/>
</dbReference>
<dbReference type="PANTHER" id="PTHR23086">
    <property type="entry name" value="PHOSPHATIDYLINOSITOL-4-PHOSPHATE 5-KINASE"/>
    <property type="match status" value="1"/>
</dbReference>
<name>A0AAD4MSL5_9BILA</name>
<gene>
    <name evidence="4" type="ORF">DdX_13948</name>
</gene>
<feature type="domain" description="PIPK" evidence="3">
    <location>
        <begin position="1"/>
        <end position="352"/>
    </location>
</feature>
<dbReference type="EMBL" id="JAKKPZ010000062">
    <property type="protein sequence ID" value="KAI1704866.1"/>
    <property type="molecule type" value="Genomic_DNA"/>
</dbReference>
<dbReference type="SMART" id="SM00330">
    <property type="entry name" value="PIPKc"/>
    <property type="match status" value="1"/>
</dbReference>
<dbReference type="Gene3D" id="3.30.800.10">
    <property type="entry name" value="Phosphatidylinositol Phosphate Kinase II Beta"/>
    <property type="match status" value="1"/>
</dbReference>
<proteinExistence type="predicted"/>
<organism evidence="4 5">
    <name type="scientific">Ditylenchus destructor</name>
    <dbReference type="NCBI Taxonomy" id="166010"/>
    <lineage>
        <taxon>Eukaryota</taxon>
        <taxon>Metazoa</taxon>
        <taxon>Ecdysozoa</taxon>
        <taxon>Nematoda</taxon>
        <taxon>Chromadorea</taxon>
        <taxon>Rhabditida</taxon>
        <taxon>Tylenchina</taxon>
        <taxon>Tylenchomorpha</taxon>
        <taxon>Sphaerularioidea</taxon>
        <taxon>Anguinidae</taxon>
        <taxon>Anguininae</taxon>
        <taxon>Ditylenchus</taxon>
    </lineage>
</organism>
<protein>
    <submittedName>
        <fullName evidence="4">Phosphatidylinositol-4-phosphate 5-Kinase domain-containing protein</fullName>
    </submittedName>
</protein>
<dbReference type="GO" id="GO:0046854">
    <property type="term" value="P:phosphatidylinositol phosphate biosynthetic process"/>
    <property type="evidence" value="ECO:0007669"/>
    <property type="project" value="TreeGrafter"/>
</dbReference>
<dbReference type="Gene3D" id="3.30.810.10">
    <property type="entry name" value="2-Layer Sandwich"/>
    <property type="match status" value="1"/>
</dbReference>
<dbReference type="GO" id="GO:0005524">
    <property type="term" value="F:ATP binding"/>
    <property type="evidence" value="ECO:0007669"/>
    <property type="project" value="UniProtKB-UniRule"/>
</dbReference>
<sequence>MYESPGPNSSTGLQKTADQKLENDNLKDMDPIQNIKFEEFDKDDKGEKKPFYTMDCMIFDRLRRNNNHDLITLQKSFNKPLNELKQNAGKSKFYTTQDKRYVIKNLKPGEVDTLKRIATRYDNHMDQYRDSFLTVYIGHFEITLAKAFTEAKKKPETVHVLVMENLTYGLKDPVTFDMKGIDTRDPKSGHIAEGTTNPTYTEKEFLVKFQDGFILVAPDNANFTTEDIYSMNKNVLERMRRDFDFLSEINTSDYSVFLMVEKDDGEDTTKSNANVFRGRLNVCDPKSPIPCEFVLRFAAIDIGLVEDDIWRRLETVVKTARKIFWPKLWNTVTIQRPEYYKQRLFDFMRKHVIPVKPKEDESRPKMEEIKSKKETSKERNVPKGEDLHKNGPKSR</sequence>
<dbReference type="InterPro" id="IPR002498">
    <property type="entry name" value="PInositol-4-P-4/5-kinase_core"/>
</dbReference>
<keyword evidence="1" id="KW-0808">Transferase</keyword>
<dbReference type="GO" id="GO:0016308">
    <property type="term" value="F:1-phosphatidylinositol-4-phosphate 5-kinase activity"/>
    <property type="evidence" value="ECO:0007669"/>
    <property type="project" value="TreeGrafter"/>
</dbReference>
<keyword evidence="5" id="KW-1185">Reference proteome</keyword>